<feature type="domain" description="Nucleoside phosphorylase" evidence="1">
    <location>
        <begin position="214"/>
        <end position="294"/>
    </location>
</feature>
<evidence type="ECO:0000259" key="1">
    <source>
        <dbReference type="Pfam" id="PF01048"/>
    </source>
</evidence>
<dbReference type="OrthoDB" id="1577640at2759"/>
<dbReference type="SUPFAM" id="SSF53167">
    <property type="entry name" value="Purine and uridine phosphorylases"/>
    <property type="match status" value="1"/>
</dbReference>
<dbReference type="AlphaFoldDB" id="A0A1L9SHA5"/>
<reference evidence="3" key="1">
    <citation type="journal article" date="2017" name="Genome Biol.">
        <title>Comparative genomics reveals high biological diversity and specific adaptations in the industrially and medically important fungal genus Aspergillus.</title>
        <authorList>
            <person name="de Vries R.P."/>
            <person name="Riley R."/>
            <person name="Wiebenga A."/>
            <person name="Aguilar-Osorio G."/>
            <person name="Amillis S."/>
            <person name="Uchima C.A."/>
            <person name="Anderluh G."/>
            <person name="Asadollahi M."/>
            <person name="Askin M."/>
            <person name="Barry K."/>
            <person name="Battaglia E."/>
            <person name="Bayram O."/>
            <person name="Benocci T."/>
            <person name="Braus-Stromeyer S.A."/>
            <person name="Caldana C."/>
            <person name="Canovas D."/>
            <person name="Cerqueira G.C."/>
            <person name="Chen F."/>
            <person name="Chen W."/>
            <person name="Choi C."/>
            <person name="Clum A."/>
            <person name="Dos Santos R.A."/>
            <person name="Damasio A.R."/>
            <person name="Diallinas G."/>
            <person name="Emri T."/>
            <person name="Fekete E."/>
            <person name="Flipphi M."/>
            <person name="Freyberg S."/>
            <person name="Gallo A."/>
            <person name="Gournas C."/>
            <person name="Habgood R."/>
            <person name="Hainaut M."/>
            <person name="Harispe M.L."/>
            <person name="Henrissat B."/>
            <person name="Hilden K.S."/>
            <person name="Hope R."/>
            <person name="Hossain A."/>
            <person name="Karabika E."/>
            <person name="Karaffa L."/>
            <person name="Karanyi Z."/>
            <person name="Krasevec N."/>
            <person name="Kuo A."/>
            <person name="Kusch H."/>
            <person name="LaButti K."/>
            <person name="Lagendijk E.L."/>
            <person name="Lapidus A."/>
            <person name="Levasseur A."/>
            <person name="Lindquist E."/>
            <person name="Lipzen A."/>
            <person name="Logrieco A.F."/>
            <person name="MacCabe A."/>
            <person name="Maekelae M.R."/>
            <person name="Malavazi I."/>
            <person name="Melin P."/>
            <person name="Meyer V."/>
            <person name="Mielnichuk N."/>
            <person name="Miskei M."/>
            <person name="Molnar A.P."/>
            <person name="Mule G."/>
            <person name="Ngan C.Y."/>
            <person name="Orejas M."/>
            <person name="Orosz E."/>
            <person name="Ouedraogo J.P."/>
            <person name="Overkamp K.M."/>
            <person name="Park H.-S."/>
            <person name="Perrone G."/>
            <person name="Piumi F."/>
            <person name="Punt P.J."/>
            <person name="Ram A.F."/>
            <person name="Ramon A."/>
            <person name="Rauscher S."/>
            <person name="Record E."/>
            <person name="Riano-Pachon D.M."/>
            <person name="Robert V."/>
            <person name="Roehrig J."/>
            <person name="Ruller R."/>
            <person name="Salamov A."/>
            <person name="Salih N.S."/>
            <person name="Samson R.A."/>
            <person name="Sandor E."/>
            <person name="Sanguinetti M."/>
            <person name="Schuetze T."/>
            <person name="Sepcic K."/>
            <person name="Shelest E."/>
            <person name="Sherlock G."/>
            <person name="Sophianopoulou V."/>
            <person name="Squina F.M."/>
            <person name="Sun H."/>
            <person name="Susca A."/>
            <person name="Todd R.B."/>
            <person name="Tsang A."/>
            <person name="Unkles S.E."/>
            <person name="van de Wiele N."/>
            <person name="van Rossen-Uffink D."/>
            <person name="Oliveira J.V."/>
            <person name="Vesth T.C."/>
            <person name="Visser J."/>
            <person name="Yu J.-H."/>
            <person name="Zhou M."/>
            <person name="Andersen M.R."/>
            <person name="Archer D.B."/>
            <person name="Baker S.E."/>
            <person name="Benoit I."/>
            <person name="Brakhage A.A."/>
            <person name="Braus G.H."/>
            <person name="Fischer R."/>
            <person name="Frisvad J.C."/>
            <person name="Goldman G.H."/>
            <person name="Houbraken J."/>
            <person name="Oakley B."/>
            <person name="Pocsi I."/>
            <person name="Scazzocchio C."/>
            <person name="Seiboth B."/>
            <person name="vanKuyk P.A."/>
            <person name="Wortman J."/>
            <person name="Dyer P.S."/>
            <person name="Grigoriev I.V."/>
        </authorList>
    </citation>
    <scope>NUCLEOTIDE SEQUENCE [LARGE SCALE GENOMIC DNA]</scope>
    <source>
        <strain evidence="3">CBS 506.65</strain>
    </source>
</reference>
<dbReference type="InterPro" id="IPR035994">
    <property type="entry name" value="Nucleoside_phosphorylase_sf"/>
</dbReference>
<dbReference type="GO" id="GO:0003824">
    <property type="term" value="F:catalytic activity"/>
    <property type="evidence" value="ECO:0007669"/>
    <property type="project" value="InterPro"/>
</dbReference>
<keyword evidence="3" id="KW-1185">Reference proteome</keyword>
<sequence>MPLRRLNHDAYKVGWICALEIEQIAAMEMLDEEHEPLPQPENDTNIYSLGSINDHNVIIVGLPSMGNCSAATVVTQMKMTFPNLKYGLLVGIGGGVPIETDAGMIRLGHVVVSKPTGIHPGVIQYNHGDAMLGILERGGALAPPPIVLLNAAREMAVRRHRREYDPIWENTKRIPTGRRALRRFGFPGADKDHLYQPHYEHQRKAMSCQESGCDPRQRIERQIDEEDDSYIVVHRGTIASGGLVIADAQKRDSLAQEHGLLCFEMEAAGVLNNLPCLVIRGICDYCDTHKNDVWHGFAAAAAAAYARQLFFHLPIQEAQR</sequence>
<dbReference type="STRING" id="1073090.A0A1L9SHA5"/>
<dbReference type="InterPro" id="IPR000845">
    <property type="entry name" value="Nucleoside_phosphorylase_d"/>
</dbReference>
<dbReference type="PANTHER" id="PTHR46082:SF11">
    <property type="entry name" value="AAA+ ATPASE DOMAIN-CONTAINING PROTEIN-RELATED"/>
    <property type="match status" value="1"/>
</dbReference>
<dbReference type="EMBL" id="KV878342">
    <property type="protein sequence ID" value="OJJ46466.1"/>
    <property type="molecule type" value="Genomic_DNA"/>
</dbReference>
<name>A0A1L9SHA5_9EURO</name>
<dbReference type="VEuPathDB" id="FungiDB:ASPZODRAFT_66090"/>
<evidence type="ECO:0000313" key="3">
    <source>
        <dbReference type="Proteomes" id="UP000184188"/>
    </source>
</evidence>
<evidence type="ECO:0000313" key="2">
    <source>
        <dbReference type="EMBL" id="OJJ46466.1"/>
    </source>
</evidence>
<dbReference type="PANTHER" id="PTHR46082">
    <property type="entry name" value="ATP/GTP-BINDING PROTEIN-RELATED"/>
    <property type="match status" value="1"/>
</dbReference>
<dbReference type="Proteomes" id="UP000184188">
    <property type="component" value="Unassembled WGS sequence"/>
</dbReference>
<dbReference type="GO" id="GO:0009116">
    <property type="term" value="P:nucleoside metabolic process"/>
    <property type="evidence" value="ECO:0007669"/>
    <property type="project" value="InterPro"/>
</dbReference>
<dbReference type="RefSeq" id="XP_022580976.1">
    <property type="nucleotide sequence ID" value="XM_022729349.1"/>
</dbReference>
<dbReference type="InterPro" id="IPR053137">
    <property type="entry name" value="NLR-like"/>
</dbReference>
<gene>
    <name evidence="2" type="ORF">ASPZODRAFT_66090</name>
</gene>
<protein>
    <recommendedName>
        <fullName evidence="1">Nucleoside phosphorylase domain-containing protein</fullName>
    </recommendedName>
</protein>
<proteinExistence type="predicted"/>
<organism evidence="2 3">
    <name type="scientific">Penicilliopsis zonata CBS 506.65</name>
    <dbReference type="NCBI Taxonomy" id="1073090"/>
    <lineage>
        <taxon>Eukaryota</taxon>
        <taxon>Fungi</taxon>
        <taxon>Dikarya</taxon>
        <taxon>Ascomycota</taxon>
        <taxon>Pezizomycotina</taxon>
        <taxon>Eurotiomycetes</taxon>
        <taxon>Eurotiomycetidae</taxon>
        <taxon>Eurotiales</taxon>
        <taxon>Aspergillaceae</taxon>
        <taxon>Penicilliopsis</taxon>
    </lineage>
</organism>
<dbReference type="GeneID" id="34615813"/>
<dbReference type="Pfam" id="PF01048">
    <property type="entry name" value="PNP_UDP_1"/>
    <property type="match status" value="1"/>
</dbReference>
<dbReference type="Gene3D" id="3.40.50.1580">
    <property type="entry name" value="Nucleoside phosphorylase domain"/>
    <property type="match status" value="1"/>
</dbReference>
<accession>A0A1L9SHA5</accession>